<keyword evidence="18" id="KW-1185">Reference proteome</keyword>
<keyword evidence="12 15" id="KW-0129">CBS domain</keyword>
<gene>
    <name evidence="17" type="ORF">FHX46_001371</name>
</gene>
<dbReference type="InterPro" id="IPR016483">
    <property type="entry name" value="UCP006404_Pept_M50_CBS"/>
</dbReference>
<evidence type="ECO:0000256" key="8">
    <source>
        <dbReference type="ARBA" id="ARBA00022801"/>
    </source>
</evidence>
<keyword evidence="8 14" id="KW-0378">Hydrolase</keyword>
<feature type="transmembrane region" description="Helical" evidence="14">
    <location>
        <begin position="142"/>
        <end position="162"/>
    </location>
</feature>
<dbReference type="SMART" id="SM00116">
    <property type="entry name" value="CBS"/>
    <property type="match status" value="2"/>
</dbReference>
<reference evidence="17 18" key="1">
    <citation type="submission" date="2020-03" db="EMBL/GenBank/DDBJ databases">
        <title>Sequencing the genomes of 1000 actinobacteria strains.</title>
        <authorList>
            <person name="Klenk H.-P."/>
        </authorList>
    </citation>
    <scope>NUCLEOTIDE SEQUENCE [LARGE SCALE GENOMIC DNA]</scope>
    <source>
        <strain evidence="17 18">DSM 45668</strain>
    </source>
</reference>
<dbReference type="CDD" id="cd06164">
    <property type="entry name" value="S2P-M50_SpoIVFB_CBS"/>
    <property type="match status" value="1"/>
</dbReference>
<evidence type="ECO:0000313" key="18">
    <source>
        <dbReference type="Proteomes" id="UP000754495"/>
    </source>
</evidence>
<organism evidence="17 18">
    <name type="scientific">Amycolatopsis viridis</name>
    <dbReference type="NCBI Taxonomy" id="185678"/>
    <lineage>
        <taxon>Bacteria</taxon>
        <taxon>Bacillati</taxon>
        <taxon>Actinomycetota</taxon>
        <taxon>Actinomycetes</taxon>
        <taxon>Pseudonocardiales</taxon>
        <taxon>Pseudonocardiaceae</taxon>
        <taxon>Amycolatopsis</taxon>
    </lineage>
</organism>
<keyword evidence="11 14" id="KW-0482">Metalloprotease</keyword>
<feature type="transmembrane region" description="Helical" evidence="14">
    <location>
        <begin position="191"/>
        <end position="208"/>
    </location>
</feature>
<dbReference type="PROSITE" id="PS51371">
    <property type="entry name" value="CBS"/>
    <property type="match status" value="1"/>
</dbReference>
<evidence type="ECO:0000256" key="14">
    <source>
        <dbReference type="PIRNR" id="PIRNR006404"/>
    </source>
</evidence>
<keyword evidence="4 14" id="KW-0645">Protease</keyword>
<keyword evidence="10 14" id="KW-1133">Transmembrane helix</keyword>
<comment type="subcellular location">
    <subcellularLocation>
        <location evidence="1 14">Cell membrane</location>
        <topology evidence="1 14">Multi-pass membrane protein</topology>
    </subcellularLocation>
</comment>
<evidence type="ECO:0000256" key="10">
    <source>
        <dbReference type="ARBA" id="ARBA00022989"/>
    </source>
</evidence>
<dbReference type="RefSeq" id="WP_167111665.1">
    <property type="nucleotide sequence ID" value="NZ_JAANOU010000001.1"/>
</dbReference>
<evidence type="ECO:0000256" key="4">
    <source>
        <dbReference type="ARBA" id="ARBA00022670"/>
    </source>
</evidence>
<dbReference type="InterPro" id="IPR000644">
    <property type="entry name" value="CBS_dom"/>
</dbReference>
<accession>A0ABX0SPG1</accession>
<comment type="cofactor">
    <cofactor evidence="14">
        <name>Zn(2+)</name>
        <dbReference type="ChEBI" id="CHEBI:29105"/>
    </cofactor>
    <text evidence="14">Binds 1 zinc ion per subunit.</text>
</comment>
<evidence type="ECO:0000259" key="16">
    <source>
        <dbReference type="PROSITE" id="PS51371"/>
    </source>
</evidence>
<dbReference type="GO" id="GO:0006508">
    <property type="term" value="P:proteolysis"/>
    <property type="evidence" value="ECO:0007669"/>
    <property type="project" value="UniProtKB-KW"/>
</dbReference>
<feature type="domain" description="CBS" evidence="16">
    <location>
        <begin position="245"/>
        <end position="308"/>
    </location>
</feature>
<evidence type="ECO:0000256" key="15">
    <source>
        <dbReference type="PROSITE-ProRule" id="PRU00703"/>
    </source>
</evidence>
<evidence type="ECO:0000256" key="11">
    <source>
        <dbReference type="ARBA" id="ARBA00023049"/>
    </source>
</evidence>
<dbReference type="Pfam" id="PF00571">
    <property type="entry name" value="CBS"/>
    <property type="match status" value="2"/>
</dbReference>
<evidence type="ECO:0000256" key="9">
    <source>
        <dbReference type="ARBA" id="ARBA00022833"/>
    </source>
</evidence>
<dbReference type="PANTHER" id="PTHR39188">
    <property type="entry name" value="MEMBRANE-ASSOCIATED ZINC METALLOPROTEASE M50B"/>
    <property type="match status" value="1"/>
</dbReference>
<evidence type="ECO:0000256" key="1">
    <source>
        <dbReference type="ARBA" id="ARBA00004651"/>
    </source>
</evidence>
<dbReference type="Gene3D" id="3.10.580.10">
    <property type="entry name" value="CBS-domain"/>
    <property type="match status" value="1"/>
</dbReference>
<keyword evidence="9 14" id="KW-0862">Zinc</keyword>
<feature type="transmembrane region" description="Helical" evidence="14">
    <location>
        <begin position="109"/>
        <end position="130"/>
    </location>
</feature>
<dbReference type="InterPro" id="IPR008915">
    <property type="entry name" value="Peptidase_M50"/>
</dbReference>
<dbReference type="GO" id="GO:0008233">
    <property type="term" value="F:peptidase activity"/>
    <property type="evidence" value="ECO:0007669"/>
    <property type="project" value="UniProtKB-KW"/>
</dbReference>
<evidence type="ECO:0000256" key="13">
    <source>
        <dbReference type="ARBA" id="ARBA00023136"/>
    </source>
</evidence>
<evidence type="ECO:0000256" key="6">
    <source>
        <dbReference type="ARBA" id="ARBA00022723"/>
    </source>
</evidence>
<comment type="similarity">
    <text evidence="2 14">Belongs to the peptidase M50B family.</text>
</comment>
<evidence type="ECO:0000256" key="7">
    <source>
        <dbReference type="ARBA" id="ARBA00022737"/>
    </source>
</evidence>
<proteinExistence type="inferred from homology"/>
<comment type="caution">
    <text evidence="17">The sequence shown here is derived from an EMBL/GenBank/DDBJ whole genome shotgun (WGS) entry which is preliminary data.</text>
</comment>
<keyword evidence="3 14" id="KW-1003">Cell membrane</keyword>
<dbReference type="SUPFAM" id="SSF54631">
    <property type="entry name" value="CBS-domain pair"/>
    <property type="match status" value="1"/>
</dbReference>
<sequence length="401" mass="42354">MVPTVWLGRFEGIRVGLHWSVFGMAGLLVAGLPITQWSPLAAGQGIFAAIVASVITAVLFVLSLCAHELPHALVARRSGIEVREVTLWLLGGVTRLRGAPRSPGVEFRVAFAGPLVSLLLAAIFGFATWMTSPIGDSLSGAVLGYLAVLNLILGGFNLIPVAPLDGGRVLRSILWAAWHDRHRATIGSARAARFLGFAVCALGVLTLLRGPIGLGVWPLLVGLFVVNLALAEERDAELGTSLAAMRVRDVMTVRPATAPAATTVATFLRDNAMMRQHSAYPLVDPVGRFAGLVTLTRLRAVPPGQRPSTLLGEIACAPTEIPRATPDEPLLALLPRMSGCADGRALVFDADRLVGIVSPSDISRAVTLRGLGLDWHGGADVAVVRSRVSPPLGRPAAQRWP</sequence>
<keyword evidence="6 14" id="KW-0479">Metal-binding</keyword>
<evidence type="ECO:0000256" key="12">
    <source>
        <dbReference type="ARBA" id="ARBA00023122"/>
    </source>
</evidence>
<dbReference type="EMBL" id="JAANOU010000001">
    <property type="protein sequence ID" value="NIH78841.1"/>
    <property type="molecule type" value="Genomic_DNA"/>
</dbReference>
<dbReference type="Pfam" id="PF02163">
    <property type="entry name" value="Peptidase_M50"/>
    <property type="match status" value="2"/>
</dbReference>
<protein>
    <recommendedName>
        <fullName evidence="14">Zinc metalloprotease</fullName>
    </recommendedName>
</protein>
<evidence type="ECO:0000256" key="5">
    <source>
        <dbReference type="ARBA" id="ARBA00022692"/>
    </source>
</evidence>
<dbReference type="PANTHER" id="PTHR39188:SF3">
    <property type="entry name" value="STAGE IV SPORULATION PROTEIN FB"/>
    <property type="match status" value="1"/>
</dbReference>
<keyword evidence="5 14" id="KW-0812">Transmembrane</keyword>
<name>A0ABX0SPG1_9PSEU</name>
<dbReference type="Proteomes" id="UP000754495">
    <property type="component" value="Unassembled WGS sequence"/>
</dbReference>
<dbReference type="InterPro" id="IPR046342">
    <property type="entry name" value="CBS_dom_sf"/>
</dbReference>
<feature type="transmembrane region" description="Helical" evidence="14">
    <location>
        <begin position="46"/>
        <end position="67"/>
    </location>
</feature>
<keyword evidence="7" id="KW-0677">Repeat</keyword>
<dbReference type="PIRSF" id="PIRSF006404">
    <property type="entry name" value="UCP006404_Pept_M50_CBS"/>
    <property type="match status" value="1"/>
</dbReference>
<evidence type="ECO:0000313" key="17">
    <source>
        <dbReference type="EMBL" id="NIH78841.1"/>
    </source>
</evidence>
<feature type="transmembrane region" description="Helical" evidence="14">
    <location>
        <begin position="12"/>
        <end position="34"/>
    </location>
</feature>
<keyword evidence="13 14" id="KW-0472">Membrane</keyword>
<evidence type="ECO:0000256" key="2">
    <source>
        <dbReference type="ARBA" id="ARBA00007931"/>
    </source>
</evidence>
<evidence type="ECO:0000256" key="3">
    <source>
        <dbReference type="ARBA" id="ARBA00022475"/>
    </source>
</evidence>